<evidence type="ECO:0000256" key="4">
    <source>
        <dbReference type="SAM" id="Phobius"/>
    </source>
</evidence>
<dbReference type="InterPro" id="IPR002347">
    <property type="entry name" value="SDR_fam"/>
</dbReference>
<keyword evidence="4" id="KW-1133">Transmembrane helix</keyword>
<name>A0ABZ2B268_9TREE</name>
<evidence type="ECO:0000313" key="6">
    <source>
        <dbReference type="Proteomes" id="UP001432216"/>
    </source>
</evidence>
<proteinExistence type="inferred from homology"/>
<reference evidence="5 6" key="1">
    <citation type="submission" date="2024-01" db="EMBL/GenBank/DDBJ databases">
        <title>Comparative genomics of Cryptococcus and Kwoniella reveals pathogenesis evolution and contrasting modes of karyotype evolution via chromosome fusion or intercentromeric recombination.</title>
        <authorList>
            <person name="Coelho M.A."/>
            <person name="David-Palma M."/>
            <person name="Shea T."/>
            <person name="Bowers K."/>
            <person name="McGinley-Smith S."/>
            <person name="Mohammad A.W."/>
            <person name="Gnirke A."/>
            <person name="Yurkov A.M."/>
            <person name="Nowrousian M."/>
            <person name="Sun S."/>
            <person name="Cuomo C.A."/>
            <person name="Heitman J."/>
        </authorList>
    </citation>
    <scope>NUCLEOTIDE SEQUENCE [LARGE SCALE GENOMIC DNA]</scope>
    <source>
        <strain evidence="5 6">7685027</strain>
    </source>
</reference>
<dbReference type="Gene3D" id="3.40.50.720">
    <property type="entry name" value="NAD(P)-binding Rossmann-like Domain"/>
    <property type="match status" value="1"/>
</dbReference>
<gene>
    <name evidence="5" type="ORF">IAS62_006165</name>
</gene>
<accession>A0ABZ2B268</accession>
<keyword evidence="2" id="KW-0521">NADP</keyword>
<dbReference type="CDD" id="cd05233">
    <property type="entry name" value="SDR_c"/>
    <property type="match status" value="1"/>
</dbReference>
<dbReference type="PRINTS" id="PR00080">
    <property type="entry name" value="SDRFAMILY"/>
</dbReference>
<keyword evidence="6" id="KW-1185">Reference proteome</keyword>
<keyword evidence="3" id="KW-0560">Oxidoreductase</keyword>
<comment type="similarity">
    <text evidence="1">Belongs to the short-chain dehydrogenases/reductases (SDR) family.</text>
</comment>
<feature type="transmembrane region" description="Helical" evidence="4">
    <location>
        <begin position="14"/>
        <end position="35"/>
    </location>
</feature>
<keyword evidence="4" id="KW-0472">Membrane</keyword>
<dbReference type="EMBL" id="CP143817">
    <property type="protein sequence ID" value="WVO24789.1"/>
    <property type="molecule type" value="Genomic_DNA"/>
</dbReference>
<dbReference type="SUPFAM" id="SSF51735">
    <property type="entry name" value="NAD(P)-binding Rossmann-fold domains"/>
    <property type="match status" value="1"/>
</dbReference>
<evidence type="ECO:0000256" key="3">
    <source>
        <dbReference type="ARBA" id="ARBA00023002"/>
    </source>
</evidence>
<evidence type="ECO:0000256" key="1">
    <source>
        <dbReference type="ARBA" id="ARBA00006484"/>
    </source>
</evidence>
<dbReference type="GeneID" id="89992934"/>
<protein>
    <submittedName>
        <fullName evidence="5">Uncharacterized protein</fullName>
    </submittedName>
</protein>
<dbReference type="PANTHER" id="PTHR43391:SF14">
    <property type="entry name" value="DEHYDROGENASE_REDUCTASE SDR FAMILY PROTEIN 7-LIKE"/>
    <property type="match status" value="1"/>
</dbReference>
<organism evidence="5 6">
    <name type="scientific">Cryptococcus decagattii</name>
    <dbReference type="NCBI Taxonomy" id="1859122"/>
    <lineage>
        <taxon>Eukaryota</taxon>
        <taxon>Fungi</taxon>
        <taxon>Dikarya</taxon>
        <taxon>Basidiomycota</taxon>
        <taxon>Agaricomycotina</taxon>
        <taxon>Tremellomycetes</taxon>
        <taxon>Tremellales</taxon>
        <taxon>Cryptococcaceae</taxon>
        <taxon>Cryptococcus</taxon>
        <taxon>Cryptococcus gattii species complex</taxon>
    </lineage>
</organism>
<dbReference type="Pfam" id="PF00106">
    <property type="entry name" value="adh_short"/>
    <property type="match status" value="1"/>
</dbReference>
<evidence type="ECO:0000313" key="5">
    <source>
        <dbReference type="EMBL" id="WVO24789.1"/>
    </source>
</evidence>
<dbReference type="PRINTS" id="PR00081">
    <property type="entry name" value="GDHRDH"/>
</dbReference>
<dbReference type="InterPro" id="IPR036291">
    <property type="entry name" value="NAD(P)-bd_dom_sf"/>
</dbReference>
<evidence type="ECO:0000256" key="2">
    <source>
        <dbReference type="ARBA" id="ARBA00022857"/>
    </source>
</evidence>
<dbReference type="Proteomes" id="UP001432216">
    <property type="component" value="Chromosome 12"/>
</dbReference>
<dbReference type="PANTHER" id="PTHR43391">
    <property type="entry name" value="RETINOL DEHYDROGENASE-RELATED"/>
    <property type="match status" value="1"/>
</dbReference>
<sequence length="149" mass="16589">MFTRWTPFEEGGGWWRLFIIMLLTSVTQAGFAIAANAPFGEQDLDNVASVMDVNLSGLMTITHAVLKYSIMQHHPTGTILNISSITGHQAPVREFFEASYHTSKAGVEGFTNVLRHELVGTNIRVLLNRPGTRKKGVPCPPTRIRQRQN</sequence>
<dbReference type="RefSeq" id="XP_064724028.1">
    <property type="nucleotide sequence ID" value="XM_064867956.1"/>
</dbReference>
<keyword evidence="4" id="KW-0812">Transmembrane</keyword>